<accession>A0A109JM58</accession>
<gene>
    <name evidence="2" type="ORF">AS026_05850</name>
</gene>
<reference evidence="2 3" key="1">
    <citation type="submission" date="2015-11" db="EMBL/GenBank/DDBJ databases">
        <title>Draft Genome Sequence of the Strain BR 10423 (Rhizobium sp.) isolated from nodules of Mimosa pudica.</title>
        <authorList>
            <person name="Barauna A.C."/>
            <person name="Zilli J.E."/>
            <person name="Simoes-Araujo J.L."/>
            <person name="Reis V.M."/>
            <person name="James E.K."/>
            <person name="Reis F.B.Jr."/>
            <person name="Rouws L.F."/>
            <person name="Passos S.R."/>
            <person name="Gois S.R."/>
        </authorList>
    </citation>
    <scope>NUCLEOTIDE SEQUENCE [LARGE SCALE GENOMIC DNA]</scope>
    <source>
        <strain evidence="2 3">BR10423</strain>
    </source>
</reference>
<dbReference type="Pfam" id="PF04338">
    <property type="entry name" value="DUF481"/>
    <property type="match status" value="1"/>
</dbReference>
<evidence type="ECO:0000256" key="1">
    <source>
        <dbReference type="SAM" id="SignalP"/>
    </source>
</evidence>
<keyword evidence="3" id="KW-1185">Reference proteome</keyword>
<dbReference type="RefSeq" id="WP_062370678.1">
    <property type="nucleotide sequence ID" value="NZ_LNCD01000078.1"/>
</dbReference>
<keyword evidence="1" id="KW-0732">Signal</keyword>
<dbReference type="InterPro" id="IPR007433">
    <property type="entry name" value="DUF481"/>
</dbReference>
<feature type="chain" id="PRO_5007136956" description="Outer membrane protein beta-barrel domain-containing protein" evidence="1">
    <location>
        <begin position="24"/>
        <end position="262"/>
    </location>
</feature>
<name>A0A109JM58_9HYPH</name>
<organism evidence="2 3">
    <name type="scientific">Rhizobium altiplani</name>
    <dbReference type="NCBI Taxonomy" id="1864509"/>
    <lineage>
        <taxon>Bacteria</taxon>
        <taxon>Pseudomonadati</taxon>
        <taxon>Pseudomonadota</taxon>
        <taxon>Alphaproteobacteria</taxon>
        <taxon>Hyphomicrobiales</taxon>
        <taxon>Rhizobiaceae</taxon>
        <taxon>Rhizobium/Agrobacterium group</taxon>
        <taxon>Rhizobium</taxon>
    </lineage>
</organism>
<evidence type="ECO:0008006" key="4">
    <source>
        <dbReference type="Google" id="ProtNLM"/>
    </source>
</evidence>
<dbReference type="OrthoDB" id="6555107at2"/>
<sequence>MNSRFSLIACAAAAMAFVTPTHAADLLPATAPQPQAVQPNGWTFSFAPYFWVAGLDGKTQVFGLPTVDINQNFSDILKDLDFAFMAAGDARYDRFSVFTDIIYARITTDAATPRGVVADEVDVKSVTFSALLGVGYTVYEDPKARLDVVAGARYWHAETTIGLSGGLIGNVSRTDSANWVDGVAGIKGNYSLTDTVYLTGWGMIGGGGADLDWDVLAGIGYKFNDTVSAVAGYRALGVNYSNDGFTYDVIEHGPIFGAIIRF</sequence>
<evidence type="ECO:0000313" key="2">
    <source>
        <dbReference type="EMBL" id="KWV51581.1"/>
    </source>
</evidence>
<evidence type="ECO:0000313" key="3">
    <source>
        <dbReference type="Proteomes" id="UP000068164"/>
    </source>
</evidence>
<feature type="signal peptide" evidence="1">
    <location>
        <begin position="1"/>
        <end position="23"/>
    </location>
</feature>
<protein>
    <recommendedName>
        <fullName evidence="4">Outer membrane protein beta-barrel domain-containing protein</fullName>
    </recommendedName>
</protein>
<comment type="caution">
    <text evidence="2">The sequence shown here is derived from an EMBL/GenBank/DDBJ whole genome shotgun (WGS) entry which is preliminary data.</text>
</comment>
<dbReference type="Proteomes" id="UP000068164">
    <property type="component" value="Unassembled WGS sequence"/>
</dbReference>
<dbReference type="EMBL" id="LNCD01000078">
    <property type="protein sequence ID" value="KWV51581.1"/>
    <property type="molecule type" value="Genomic_DNA"/>
</dbReference>
<proteinExistence type="predicted"/>
<dbReference type="AlphaFoldDB" id="A0A109JM58"/>